<keyword evidence="3" id="KW-0175">Coiled coil</keyword>
<evidence type="ECO:0000256" key="1">
    <source>
        <dbReference type="ARBA" id="ARBA00003416"/>
    </source>
</evidence>
<organism evidence="5 6">
    <name type="scientific">Angustibacter luteus</name>
    <dbReference type="NCBI Taxonomy" id="658456"/>
    <lineage>
        <taxon>Bacteria</taxon>
        <taxon>Bacillati</taxon>
        <taxon>Actinomycetota</taxon>
        <taxon>Actinomycetes</taxon>
        <taxon>Kineosporiales</taxon>
        <taxon>Kineosporiaceae</taxon>
    </lineage>
</organism>
<dbReference type="Pfam" id="PF02646">
    <property type="entry name" value="RmuC"/>
    <property type="match status" value="1"/>
</dbReference>
<accession>A0ABW1JJL7</accession>
<dbReference type="PANTHER" id="PTHR30563:SF0">
    <property type="entry name" value="DNA RECOMBINATION PROTEIN RMUC"/>
    <property type="match status" value="1"/>
</dbReference>
<dbReference type="InterPro" id="IPR003798">
    <property type="entry name" value="DNA_recombination_RmuC"/>
</dbReference>
<proteinExistence type="inferred from homology"/>
<comment type="function">
    <text evidence="1">Involved in DNA recombination.</text>
</comment>
<reference evidence="6" key="1">
    <citation type="journal article" date="2019" name="Int. J. Syst. Evol. Microbiol.">
        <title>The Global Catalogue of Microorganisms (GCM) 10K type strain sequencing project: providing services to taxonomists for standard genome sequencing and annotation.</title>
        <authorList>
            <consortium name="The Broad Institute Genomics Platform"/>
            <consortium name="The Broad Institute Genome Sequencing Center for Infectious Disease"/>
            <person name="Wu L."/>
            <person name="Ma J."/>
        </authorList>
    </citation>
    <scope>NUCLEOTIDE SEQUENCE [LARGE SCALE GENOMIC DNA]</scope>
    <source>
        <strain evidence="6">KACC 14249</strain>
    </source>
</reference>
<evidence type="ECO:0000256" key="3">
    <source>
        <dbReference type="ARBA" id="ARBA00023054"/>
    </source>
</evidence>
<protein>
    <submittedName>
        <fullName evidence="5">DNA recombination protein RmuC</fullName>
    </submittedName>
</protein>
<gene>
    <name evidence="5" type="ORF">ACFQDO_17580</name>
</gene>
<dbReference type="Proteomes" id="UP001596189">
    <property type="component" value="Unassembled WGS sequence"/>
</dbReference>
<dbReference type="EMBL" id="JBHSRD010000008">
    <property type="protein sequence ID" value="MFC6008948.1"/>
    <property type="molecule type" value="Genomic_DNA"/>
</dbReference>
<name>A0ABW1JJL7_9ACTN</name>
<keyword evidence="4" id="KW-0233">DNA recombination</keyword>
<evidence type="ECO:0000313" key="5">
    <source>
        <dbReference type="EMBL" id="MFC6008948.1"/>
    </source>
</evidence>
<evidence type="ECO:0000256" key="2">
    <source>
        <dbReference type="ARBA" id="ARBA00009840"/>
    </source>
</evidence>
<keyword evidence="6" id="KW-1185">Reference proteome</keyword>
<sequence>MDHGTLLALLVGLALGGVVGVLAARTWARVRTAGTTAERDLLRQRVIDLEAATSQDRELAAVLGPLRDSLTRVERQVGVLERDRVEQYARLDEQLLAVAASGEALRTQTAALAGALRSSNTRGTWGETQLRRVVEHAGMLARVDFVEQASASGPDGGQLRPDLVVRLPGGKQLVVDSKAPLTAFLDAGAVEDDADRRRLLQAHARALRGHVDVLAARAYWQAFTPTPEMVVCFVPGDAILAAALDADPGLHEAAMARRVVLASPATLLALLRTVAYTWQQDALSGNARELFEVGKELYARLGTLGSHSVKLGRTLHRAVEDYNALVGTLERRVLVTARRMNDLDLTDDPLETVPPVEATPRTLTAVELLLDDTDLVNGTTAESSARRAARDAG</sequence>
<dbReference type="RefSeq" id="WP_345717479.1">
    <property type="nucleotide sequence ID" value="NZ_BAABFP010000007.1"/>
</dbReference>
<evidence type="ECO:0000313" key="6">
    <source>
        <dbReference type="Proteomes" id="UP001596189"/>
    </source>
</evidence>
<comment type="similarity">
    <text evidence="2">Belongs to the RmuC family.</text>
</comment>
<dbReference type="PANTHER" id="PTHR30563">
    <property type="entry name" value="DNA RECOMBINATION PROTEIN RMUC"/>
    <property type="match status" value="1"/>
</dbReference>
<comment type="caution">
    <text evidence="5">The sequence shown here is derived from an EMBL/GenBank/DDBJ whole genome shotgun (WGS) entry which is preliminary data.</text>
</comment>
<evidence type="ECO:0000256" key="4">
    <source>
        <dbReference type="ARBA" id="ARBA00023172"/>
    </source>
</evidence>